<accession>A0ABY7P7S3</accession>
<feature type="region of interest" description="Disordered" evidence="1">
    <location>
        <begin position="194"/>
        <end position="220"/>
    </location>
</feature>
<keyword evidence="3" id="KW-1185">Reference proteome</keyword>
<dbReference type="RefSeq" id="WP_270084071.1">
    <property type="nucleotide sequence ID" value="NZ_CP115300.1"/>
</dbReference>
<dbReference type="Proteomes" id="UP001212326">
    <property type="component" value="Chromosome"/>
</dbReference>
<gene>
    <name evidence="2" type="ORF">O1G22_29395</name>
</gene>
<evidence type="ECO:0000313" key="2">
    <source>
        <dbReference type="EMBL" id="WBO66623.1"/>
    </source>
</evidence>
<evidence type="ECO:0000256" key="1">
    <source>
        <dbReference type="SAM" id="MobiDB-lite"/>
    </source>
</evidence>
<feature type="compositionally biased region" description="Polar residues" evidence="1">
    <location>
        <begin position="200"/>
        <end position="220"/>
    </location>
</feature>
<sequence>MKSSRSPKRFLDRLVRDTARTLTGPTGAEAFLHALCATLSPQLDRPVRLKFVTFPPGLDVSGVTLAMDEQYIVVVENRAPDPHKFVIAGHEIGHIHYGTLDVHHPAGPPAAARRLLSRYATMTDCSMNDCSGGACSGGARSGSGCSGGEEIPWGQVVAMATRSPAATAAAAAAEWEAEECGLRLAAKFSKVVGPGAAAGRTTQDTLTGRLSSSLGNIGGP</sequence>
<evidence type="ECO:0008006" key="4">
    <source>
        <dbReference type="Google" id="ProtNLM"/>
    </source>
</evidence>
<name>A0ABY7P7S3_9ACTN</name>
<reference evidence="2 3" key="1">
    <citation type="submission" date="2022-12" db="EMBL/GenBank/DDBJ databases">
        <authorList>
            <person name="Mo P."/>
        </authorList>
    </citation>
    <scope>NUCLEOTIDE SEQUENCE [LARGE SCALE GENOMIC DNA]</scope>
    <source>
        <strain evidence="2 3">HUAS 2-6</strain>
    </source>
</reference>
<proteinExistence type="predicted"/>
<dbReference type="EMBL" id="CP115300">
    <property type="protein sequence ID" value="WBO66623.1"/>
    <property type="molecule type" value="Genomic_DNA"/>
</dbReference>
<protein>
    <recommendedName>
        <fullName evidence="4">IrrE N-terminal-like domain-containing protein</fullName>
    </recommendedName>
</protein>
<organism evidence="2 3">
    <name type="scientific">Streptomyces camelliae</name>
    <dbReference type="NCBI Taxonomy" id="3004093"/>
    <lineage>
        <taxon>Bacteria</taxon>
        <taxon>Bacillati</taxon>
        <taxon>Actinomycetota</taxon>
        <taxon>Actinomycetes</taxon>
        <taxon>Kitasatosporales</taxon>
        <taxon>Streptomycetaceae</taxon>
        <taxon>Streptomyces</taxon>
    </lineage>
</organism>
<evidence type="ECO:0000313" key="3">
    <source>
        <dbReference type="Proteomes" id="UP001212326"/>
    </source>
</evidence>